<keyword evidence="1" id="KW-1185">Reference proteome</keyword>
<reference evidence="1" key="1">
    <citation type="journal article" date="2013" name="Genetics">
        <title>The draft genome and transcriptome of Panagrellus redivivus are shaped by the harsh demands of a free-living lifestyle.</title>
        <authorList>
            <person name="Srinivasan J."/>
            <person name="Dillman A.R."/>
            <person name="Macchietto M.G."/>
            <person name="Heikkinen L."/>
            <person name="Lakso M."/>
            <person name="Fracchia K.M."/>
            <person name="Antoshechkin I."/>
            <person name="Mortazavi A."/>
            <person name="Wong G."/>
            <person name="Sternberg P.W."/>
        </authorList>
    </citation>
    <scope>NUCLEOTIDE SEQUENCE [LARGE SCALE GENOMIC DNA]</scope>
    <source>
        <strain evidence="1">MT8872</strain>
    </source>
</reference>
<evidence type="ECO:0000313" key="2">
    <source>
        <dbReference type="WBParaSite" id="Pan_g21579.t1"/>
    </source>
</evidence>
<reference evidence="2" key="2">
    <citation type="submission" date="2020-10" db="UniProtKB">
        <authorList>
            <consortium name="WormBaseParasite"/>
        </authorList>
    </citation>
    <scope>IDENTIFICATION</scope>
</reference>
<proteinExistence type="predicted"/>
<accession>A0A7E4VLE6</accession>
<organism evidence="1 2">
    <name type="scientific">Panagrellus redivivus</name>
    <name type="common">Microworm</name>
    <dbReference type="NCBI Taxonomy" id="6233"/>
    <lineage>
        <taxon>Eukaryota</taxon>
        <taxon>Metazoa</taxon>
        <taxon>Ecdysozoa</taxon>
        <taxon>Nematoda</taxon>
        <taxon>Chromadorea</taxon>
        <taxon>Rhabditida</taxon>
        <taxon>Tylenchina</taxon>
        <taxon>Panagrolaimomorpha</taxon>
        <taxon>Panagrolaimoidea</taxon>
        <taxon>Panagrolaimidae</taxon>
        <taxon>Panagrellus</taxon>
    </lineage>
</organism>
<protein>
    <submittedName>
        <fullName evidence="2">Uncharacterized protein</fullName>
    </submittedName>
</protein>
<dbReference type="WBParaSite" id="Pan_g21579.t1">
    <property type="protein sequence ID" value="Pan_g21579.t1"/>
    <property type="gene ID" value="Pan_g21579"/>
</dbReference>
<evidence type="ECO:0000313" key="1">
    <source>
        <dbReference type="Proteomes" id="UP000492821"/>
    </source>
</evidence>
<name>A0A7E4VLE6_PANRE</name>
<dbReference type="Proteomes" id="UP000492821">
    <property type="component" value="Unassembled WGS sequence"/>
</dbReference>
<sequence>MVVKRLRGRGSMLFEGAGMGKRNEIRPNRGWASTCSALRAFERAEERAIGNAWTTRGLALDGGPASSNATRHCLAACACLPSLETLRPDGHSARNALHSSITRSLRDAMSFLQQLAAVVPHPLRCPQRDVVVVVVDHPKDS</sequence>
<dbReference type="AlphaFoldDB" id="A0A7E4VLE6"/>